<dbReference type="Proteomes" id="UP000269289">
    <property type="component" value="Unassembled WGS sequence"/>
</dbReference>
<dbReference type="AlphaFoldDB" id="A0A3M2JA41"/>
<feature type="region of interest" description="Disordered" evidence="2">
    <location>
        <begin position="122"/>
        <end position="144"/>
    </location>
</feature>
<evidence type="ECO:0000313" key="5">
    <source>
        <dbReference type="Proteomes" id="UP000269289"/>
    </source>
</evidence>
<name>A0A3M2JA41_9CELL</name>
<evidence type="ECO:0000256" key="1">
    <source>
        <dbReference type="ARBA" id="ARBA00006817"/>
    </source>
</evidence>
<dbReference type="InterPro" id="IPR023393">
    <property type="entry name" value="START-like_dom_sf"/>
</dbReference>
<gene>
    <name evidence="4" type="ORF">EBM89_12210</name>
</gene>
<dbReference type="EMBL" id="RFFI01000064">
    <property type="protein sequence ID" value="RMI09006.1"/>
    <property type="molecule type" value="Genomic_DNA"/>
</dbReference>
<reference evidence="4 5" key="1">
    <citation type="submission" date="2018-10" db="EMBL/GenBank/DDBJ databases">
        <title>Isolation, diversity and antifungal activity of actinobacteria from wheat.</title>
        <authorList>
            <person name="Han C."/>
        </authorList>
    </citation>
    <scope>NUCLEOTIDE SEQUENCE [LARGE SCALE GENOMIC DNA]</scope>
    <source>
        <strain evidence="4 5">NEAU-YY56</strain>
    </source>
</reference>
<keyword evidence="5" id="KW-1185">Reference proteome</keyword>
<dbReference type="Pfam" id="PF08327">
    <property type="entry name" value="AHSA1"/>
    <property type="match status" value="1"/>
</dbReference>
<accession>A0A3M2JA41</accession>
<proteinExistence type="inferred from homology"/>
<dbReference type="InterPro" id="IPR013538">
    <property type="entry name" value="ASHA1/2-like_C"/>
</dbReference>
<dbReference type="SUPFAM" id="SSF55961">
    <property type="entry name" value="Bet v1-like"/>
    <property type="match status" value="2"/>
</dbReference>
<dbReference type="OrthoDB" id="8117292at2"/>
<comment type="similarity">
    <text evidence="1">Belongs to the AHA1 family.</text>
</comment>
<organism evidence="4 5">
    <name type="scientific">Cellulomonas triticagri</name>
    <dbReference type="NCBI Taxonomy" id="2483352"/>
    <lineage>
        <taxon>Bacteria</taxon>
        <taxon>Bacillati</taxon>
        <taxon>Actinomycetota</taxon>
        <taxon>Actinomycetes</taxon>
        <taxon>Micrococcales</taxon>
        <taxon>Cellulomonadaceae</taxon>
        <taxon>Cellulomonas</taxon>
    </lineage>
</organism>
<sequence length="202" mass="20945">MLGTDLPGTDLPGTGTAGAAASVTFRRRYPVPSADLWAAVTDPDRLAAWMGPVHGTLAVGARYEVRMGADEPGSDQNATGTVLSCDPPHGYAVGWEFPGEETSAVEIRVEPAEVADGLGAEDAGASFRGADGPGPHDPGAGGPGAFLVLRHAGLGDGQAVGYGAGWHTSLDRLDDHLAGREVREWDALFASWLPRYRDAASR</sequence>
<feature type="domain" description="Activator of Hsp90 ATPase homologue 1/2-like C-terminal" evidence="3">
    <location>
        <begin position="31"/>
        <end position="111"/>
    </location>
</feature>
<protein>
    <submittedName>
        <fullName evidence="4">SRPBCC family protein</fullName>
    </submittedName>
</protein>
<comment type="caution">
    <text evidence="4">The sequence shown here is derived from an EMBL/GenBank/DDBJ whole genome shotgun (WGS) entry which is preliminary data.</text>
</comment>
<evidence type="ECO:0000259" key="3">
    <source>
        <dbReference type="Pfam" id="PF08327"/>
    </source>
</evidence>
<dbReference type="Gene3D" id="3.30.530.20">
    <property type="match status" value="1"/>
</dbReference>
<dbReference type="CDD" id="cd08899">
    <property type="entry name" value="SRPBCC_CalC_Aha1-like_6"/>
    <property type="match status" value="1"/>
</dbReference>
<evidence type="ECO:0000256" key="2">
    <source>
        <dbReference type="SAM" id="MobiDB-lite"/>
    </source>
</evidence>
<evidence type="ECO:0000313" key="4">
    <source>
        <dbReference type="EMBL" id="RMI09006.1"/>
    </source>
</evidence>